<evidence type="ECO:0000313" key="3">
    <source>
        <dbReference type="Proteomes" id="UP000244013"/>
    </source>
</evidence>
<name>A0A2T5U0P1_9SPHN</name>
<dbReference type="EMBL" id="QAYE01000008">
    <property type="protein sequence ID" value="PTW45073.1"/>
    <property type="molecule type" value="Genomic_DNA"/>
</dbReference>
<evidence type="ECO:0000313" key="2">
    <source>
        <dbReference type="EMBL" id="PTW45073.1"/>
    </source>
</evidence>
<gene>
    <name evidence="2" type="ORF">C8J25_108165</name>
</gene>
<feature type="region of interest" description="Disordered" evidence="1">
    <location>
        <begin position="48"/>
        <end position="70"/>
    </location>
</feature>
<dbReference type="OrthoDB" id="7586251at2"/>
<dbReference type="Proteomes" id="UP000244013">
    <property type="component" value="Unassembled WGS sequence"/>
</dbReference>
<dbReference type="GeneID" id="91007072"/>
<reference evidence="2 3" key="1">
    <citation type="submission" date="2018-04" db="EMBL/GenBank/DDBJ databases">
        <title>Genomic Encyclopedia of Type Strains, Phase III (KMG-III): the genomes of soil and plant-associated and newly described type strains.</title>
        <authorList>
            <person name="Whitman W."/>
        </authorList>
    </citation>
    <scope>NUCLEOTIDE SEQUENCE [LARGE SCALE GENOMIC DNA]</scope>
    <source>
        <strain evidence="2 3">MA-olki</strain>
    </source>
</reference>
<protein>
    <submittedName>
        <fullName evidence="2">Uncharacterized protein</fullName>
    </submittedName>
</protein>
<sequence length="70" mass="7314">MSDTKTKRAKIVRNFKDAGTETQFTGGETVEVSEGAFANYHAAGLVEEADAEAAPAPAEGDPAKTGRTRS</sequence>
<dbReference type="AlphaFoldDB" id="A0A2T5U0P1"/>
<comment type="caution">
    <text evidence="2">The sequence shown here is derived from an EMBL/GenBank/DDBJ whole genome shotgun (WGS) entry which is preliminary data.</text>
</comment>
<proteinExistence type="predicted"/>
<organism evidence="2 3">
    <name type="scientific">Sphingomonas faeni</name>
    <dbReference type="NCBI Taxonomy" id="185950"/>
    <lineage>
        <taxon>Bacteria</taxon>
        <taxon>Pseudomonadati</taxon>
        <taxon>Pseudomonadota</taxon>
        <taxon>Alphaproteobacteria</taxon>
        <taxon>Sphingomonadales</taxon>
        <taxon>Sphingomonadaceae</taxon>
        <taxon>Sphingomonas</taxon>
    </lineage>
</organism>
<dbReference type="RefSeq" id="WP_107955250.1">
    <property type="nucleotide sequence ID" value="NZ_QAYE01000008.1"/>
</dbReference>
<accession>A0A2T5U0P1</accession>
<evidence type="ECO:0000256" key="1">
    <source>
        <dbReference type="SAM" id="MobiDB-lite"/>
    </source>
</evidence>